<name>A0A438FKG4_VITVI</name>
<dbReference type="InterPro" id="IPR001206">
    <property type="entry name" value="Diacylglycerol_kinase_cat_dom"/>
</dbReference>
<organism evidence="2 3">
    <name type="scientific">Vitis vinifera</name>
    <name type="common">Grape</name>
    <dbReference type="NCBI Taxonomy" id="29760"/>
    <lineage>
        <taxon>Eukaryota</taxon>
        <taxon>Viridiplantae</taxon>
        <taxon>Streptophyta</taxon>
        <taxon>Embryophyta</taxon>
        <taxon>Tracheophyta</taxon>
        <taxon>Spermatophyta</taxon>
        <taxon>Magnoliopsida</taxon>
        <taxon>eudicotyledons</taxon>
        <taxon>Gunneridae</taxon>
        <taxon>Pentapetalae</taxon>
        <taxon>rosids</taxon>
        <taxon>Vitales</taxon>
        <taxon>Vitaceae</taxon>
        <taxon>Viteae</taxon>
        <taxon>Vitis</taxon>
    </lineage>
</organism>
<keyword evidence="2" id="KW-0808">Transferase</keyword>
<dbReference type="Gene3D" id="3.40.50.10330">
    <property type="entry name" value="Probable inorganic polyphosphate/atp-NAD kinase, domain 1"/>
    <property type="match status" value="1"/>
</dbReference>
<dbReference type="PANTHER" id="PTHR11255:SF29">
    <property type="entry name" value="DIACYLGLYCEROL KINASE"/>
    <property type="match status" value="1"/>
</dbReference>
<accession>A0A438FKG4</accession>
<comment type="caution">
    <text evidence="2">The sequence shown here is derived from an EMBL/GenBank/DDBJ whole genome shotgun (WGS) entry which is preliminary data.</text>
</comment>
<dbReference type="GO" id="GO:0007165">
    <property type="term" value="P:signal transduction"/>
    <property type="evidence" value="ECO:0007669"/>
    <property type="project" value="InterPro"/>
</dbReference>
<gene>
    <name evidence="2" type="primary">DGK6_5</name>
    <name evidence="2" type="ORF">CK203_100095</name>
</gene>
<dbReference type="Pfam" id="PF00781">
    <property type="entry name" value="DAGK_cat"/>
    <property type="match status" value="1"/>
</dbReference>
<dbReference type="Proteomes" id="UP000288805">
    <property type="component" value="Unassembled WGS sequence"/>
</dbReference>
<dbReference type="PANTHER" id="PTHR11255">
    <property type="entry name" value="DIACYLGLYCEROL KINASE"/>
    <property type="match status" value="1"/>
</dbReference>
<proteinExistence type="predicted"/>
<evidence type="ECO:0000259" key="1">
    <source>
        <dbReference type="PROSITE" id="PS50146"/>
    </source>
</evidence>
<dbReference type="SUPFAM" id="SSF111331">
    <property type="entry name" value="NAD kinase/diacylglycerol kinase-like"/>
    <property type="match status" value="1"/>
</dbReference>
<dbReference type="InterPro" id="IPR017438">
    <property type="entry name" value="ATP-NAD_kinase_N"/>
</dbReference>
<dbReference type="InterPro" id="IPR016064">
    <property type="entry name" value="NAD/diacylglycerol_kinase_sf"/>
</dbReference>
<keyword evidence="2" id="KW-0418">Kinase</keyword>
<dbReference type="EMBL" id="QGNW01000859">
    <property type="protein sequence ID" value="RVW60461.1"/>
    <property type="molecule type" value="Genomic_DNA"/>
</dbReference>
<dbReference type="FunFam" id="3.40.50.10330:FF:000016">
    <property type="entry name" value="Diacylglycerol kinase"/>
    <property type="match status" value="1"/>
</dbReference>
<feature type="domain" description="DAGKc" evidence="1">
    <location>
        <begin position="32"/>
        <end position="184"/>
    </location>
</feature>
<dbReference type="GO" id="GO:0004143">
    <property type="term" value="F:ATP-dependent diacylglycerol kinase activity"/>
    <property type="evidence" value="ECO:0007669"/>
    <property type="project" value="InterPro"/>
</dbReference>
<evidence type="ECO:0000313" key="2">
    <source>
        <dbReference type="EMBL" id="RVW60461.1"/>
    </source>
</evidence>
<dbReference type="InterPro" id="IPR037607">
    <property type="entry name" value="DGK"/>
</dbReference>
<evidence type="ECO:0000313" key="3">
    <source>
        <dbReference type="Proteomes" id="UP000288805"/>
    </source>
</evidence>
<sequence>MDNSKSENILKDFYIPNYILLPESEVRNASHIPSSPVLVFINSKSGGQLGGELLCTYGALLNKNQVFDLDNEAPDKVLHQFYSNLEKLKHSGDILASEIQNRLKIIVAGGDGTANWLLGVVSDLKLPQPPPIATVPLGTGNNIPFSFGWGKKNPGSDRQSVESFLDQVRTAREMKIDRANTGECGSNKWHMVLSLNVATNDTLNLPGVGCCGTVNTLRFVFPWRVLRAWPWRFQAVRCDPQALCLKAGDALSRRRHLGVQGVTQSTGAP</sequence>
<dbReference type="SMART" id="SM00046">
    <property type="entry name" value="DAGKc"/>
    <property type="match status" value="1"/>
</dbReference>
<dbReference type="AlphaFoldDB" id="A0A438FKG4"/>
<dbReference type="PROSITE" id="PS50146">
    <property type="entry name" value="DAGK"/>
    <property type="match status" value="1"/>
</dbReference>
<protein>
    <submittedName>
        <fullName evidence="2">Diacylglycerol kinase 6</fullName>
    </submittedName>
</protein>
<reference evidence="2 3" key="1">
    <citation type="journal article" date="2018" name="PLoS Genet.">
        <title>Population sequencing reveals clonal diversity and ancestral inbreeding in the grapevine cultivar Chardonnay.</title>
        <authorList>
            <person name="Roach M.J."/>
            <person name="Johnson D.L."/>
            <person name="Bohlmann J."/>
            <person name="van Vuuren H.J."/>
            <person name="Jones S.J."/>
            <person name="Pretorius I.S."/>
            <person name="Schmidt S.A."/>
            <person name="Borneman A.R."/>
        </authorList>
    </citation>
    <scope>NUCLEOTIDE SEQUENCE [LARGE SCALE GENOMIC DNA]</scope>
    <source>
        <strain evidence="3">cv. Chardonnay</strain>
        <tissue evidence="2">Leaf</tissue>
    </source>
</reference>